<organism evidence="1">
    <name type="scientific">viral metagenome</name>
    <dbReference type="NCBI Taxonomy" id="1070528"/>
    <lineage>
        <taxon>unclassified sequences</taxon>
        <taxon>metagenomes</taxon>
        <taxon>organismal metagenomes</taxon>
    </lineage>
</organism>
<sequence length="61" mass="7301">MDHPPLSCTRRHLNTIRKLWSTAQPFWFCTPLDNDITIESFCFQFVAQKYVHKYKSSKHNS</sequence>
<accession>A0A6C0BPT1</accession>
<proteinExistence type="predicted"/>
<dbReference type="EMBL" id="MN739209">
    <property type="protein sequence ID" value="QHS93791.1"/>
    <property type="molecule type" value="Genomic_DNA"/>
</dbReference>
<protein>
    <submittedName>
        <fullName evidence="1">Uncharacterized protein</fullName>
    </submittedName>
</protein>
<evidence type="ECO:0000313" key="1">
    <source>
        <dbReference type="EMBL" id="QHS93791.1"/>
    </source>
</evidence>
<dbReference type="AlphaFoldDB" id="A0A6C0BPT1"/>
<reference evidence="1" key="1">
    <citation type="journal article" date="2020" name="Nature">
        <title>Giant virus diversity and host interactions through global metagenomics.</title>
        <authorList>
            <person name="Schulz F."/>
            <person name="Roux S."/>
            <person name="Paez-Espino D."/>
            <person name="Jungbluth S."/>
            <person name="Walsh D.A."/>
            <person name="Denef V.J."/>
            <person name="McMahon K.D."/>
            <person name="Konstantinidis K.T."/>
            <person name="Eloe-Fadrosh E.A."/>
            <person name="Kyrpides N.C."/>
            <person name="Woyke T."/>
        </authorList>
    </citation>
    <scope>NUCLEOTIDE SEQUENCE</scope>
    <source>
        <strain evidence="1">GVMAG-M-3300018080-19</strain>
    </source>
</reference>
<name>A0A6C0BPT1_9ZZZZ</name>